<evidence type="ECO:0000313" key="5">
    <source>
        <dbReference type="EMBL" id="RED77527.1"/>
    </source>
</evidence>
<reference evidence="5 6" key="1">
    <citation type="submission" date="2018-07" db="EMBL/GenBank/DDBJ databases">
        <title>Genomic Encyclopedia of Type Strains, Phase III (KMG-III): the genomes of soil and plant-associated and newly described type strains.</title>
        <authorList>
            <person name="Whitman W."/>
        </authorList>
    </citation>
    <scope>NUCLEOTIDE SEQUENCE [LARGE SCALE GENOMIC DNA]</scope>
    <source>
        <strain evidence="5 6">CECT 7287</strain>
    </source>
</reference>
<dbReference type="InterPro" id="IPR004995">
    <property type="entry name" value="Spore_Ger"/>
</dbReference>
<keyword evidence="2 4" id="KW-0472">Membrane</keyword>
<evidence type="ECO:0000256" key="3">
    <source>
        <dbReference type="SAM" id="MobiDB-lite"/>
    </source>
</evidence>
<dbReference type="GO" id="GO:0009847">
    <property type="term" value="P:spore germination"/>
    <property type="evidence" value="ECO:0007669"/>
    <property type="project" value="InterPro"/>
</dbReference>
<dbReference type="EMBL" id="QRDZ01000009">
    <property type="protein sequence ID" value="RED77527.1"/>
    <property type="molecule type" value="Genomic_DNA"/>
</dbReference>
<name>A0A3D9JVG1_9BACL</name>
<comment type="similarity">
    <text evidence="1">Belongs to the GerABKA family.</text>
</comment>
<dbReference type="Pfam" id="PF03323">
    <property type="entry name" value="GerA"/>
    <property type="match status" value="1"/>
</dbReference>
<dbReference type="PANTHER" id="PTHR22550">
    <property type="entry name" value="SPORE GERMINATION PROTEIN"/>
    <property type="match status" value="1"/>
</dbReference>
<feature type="transmembrane region" description="Helical" evidence="4">
    <location>
        <begin position="315"/>
        <end position="334"/>
    </location>
</feature>
<comment type="caution">
    <text evidence="5">The sequence shown here is derived from an EMBL/GenBank/DDBJ whole genome shotgun (WGS) entry which is preliminary data.</text>
</comment>
<keyword evidence="6" id="KW-1185">Reference proteome</keyword>
<dbReference type="RefSeq" id="WP_116061137.1">
    <property type="nucleotide sequence ID" value="NZ_QRDZ01000009.1"/>
</dbReference>
<gene>
    <name evidence="5" type="ORF">DFP98_109138</name>
</gene>
<sequence>MEPKQPLREAPNPDRIQDAQSGKSGPPRPSLCELDREKLRELFCASGDVNIHLYYKEDEAPVSLNPLLVYCDGMIDGRQLNDFLYSQLRRLLTRAPSEEDSSDASLPFQSHNFYRLEGHGAVDNMIQQVFSGNLVLFFEETKQLHVVQMASTPQRETSESNTEISIKGPRDGFTEAVETNVALVRKRLKTPSLGVEYFQMGARSVTSVALLYMTDITNRDLLEEVRGRLRNIDVDGVLTSQLLEEALSDSSNSLFPLIEYMGRPDYIAAGLLRGRFAIVVDGSPMVLMAPSNIMTMLKSPEDMHLPFYYVALERLLRIVGLIVAIFLPGFWVAISAYNLDQIPFPLLATIVVARLGLPLSGPVDLFLMIGLFELFREAGMRLPKAVGQTVAVVGGLIVGDAAINAGLTGPTTLVIAALTAVATFTLVNQSLSGSVTFIRLFVLILSCIFGMLGFFLSVFLIVVYLSSLTSFGIPYLSPLSPLRFKESLFAIAAFPKQWYKKRPSIYRTHDSTRQGEKT</sequence>
<feature type="transmembrane region" description="Helical" evidence="4">
    <location>
        <begin position="409"/>
        <end position="428"/>
    </location>
</feature>
<feature type="compositionally biased region" description="Basic and acidic residues" evidence="3">
    <location>
        <begin position="1"/>
        <end position="17"/>
    </location>
</feature>
<accession>A0A3D9JVG1</accession>
<dbReference type="OrthoDB" id="1726708at2"/>
<feature type="transmembrane region" description="Helical" evidence="4">
    <location>
        <begin position="346"/>
        <end position="373"/>
    </location>
</feature>
<evidence type="ECO:0000256" key="4">
    <source>
        <dbReference type="SAM" id="Phobius"/>
    </source>
</evidence>
<dbReference type="PIRSF" id="PIRSF005690">
    <property type="entry name" value="GerBA"/>
    <property type="match status" value="1"/>
</dbReference>
<proteinExistence type="inferred from homology"/>
<feature type="transmembrane region" description="Helical" evidence="4">
    <location>
        <begin position="440"/>
        <end position="465"/>
    </location>
</feature>
<evidence type="ECO:0000256" key="1">
    <source>
        <dbReference type="ARBA" id="ARBA00005278"/>
    </source>
</evidence>
<dbReference type="Proteomes" id="UP000256977">
    <property type="component" value="Unassembled WGS sequence"/>
</dbReference>
<protein>
    <submittedName>
        <fullName evidence="5">GerA spore germination protein</fullName>
    </submittedName>
</protein>
<feature type="region of interest" description="Disordered" evidence="3">
    <location>
        <begin position="1"/>
        <end position="31"/>
    </location>
</feature>
<dbReference type="AlphaFoldDB" id="A0A3D9JVG1"/>
<dbReference type="PANTHER" id="PTHR22550:SF5">
    <property type="entry name" value="LEUCINE ZIPPER PROTEIN 4"/>
    <property type="match status" value="1"/>
</dbReference>
<organism evidence="5 6">
    <name type="scientific">Cohnella phaseoli</name>
    <dbReference type="NCBI Taxonomy" id="456490"/>
    <lineage>
        <taxon>Bacteria</taxon>
        <taxon>Bacillati</taxon>
        <taxon>Bacillota</taxon>
        <taxon>Bacilli</taxon>
        <taxon>Bacillales</taxon>
        <taxon>Paenibacillaceae</taxon>
        <taxon>Cohnella</taxon>
    </lineage>
</organism>
<evidence type="ECO:0000256" key="2">
    <source>
        <dbReference type="ARBA" id="ARBA00023136"/>
    </source>
</evidence>
<dbReference type="InterPro" id="IPR050768">
    <property type="entry name" value="UPF0353/GerABKA_families"/>
</dbReference>
<keyword evidence="4" id="KW-1133">Transmembrane helix</keyword>
<evidence type="ECO:0000313" key="6">
    <source>
        <dbReference type="Proteomes" id="UP000256977"/>
    </source>
</evidence>
<keyword evidence="4" id="KW-0812">Transmembrane</keyword>
<dbReference type="GO" id="GO:0016020">
    <property type="term" value="C:membrane"/>
    <property type="evidence" value="ECO:0007669"/>
    <property type="project" value="InterPro"/>
</dbReference>